<feature type="domain" description="POTRA" evidence="10">
    <location>
        <begin position="122"/>
        <end position="197"/>
    </location>
</feature>
<reference evidence="11 12" key="2">
    <citation type="journal article" date="2016" name="Environ. Microbiol. Rep.">
        <title>Metagenomic evidence for the presence of phototrophic Gemmatimonadetes bacteria in diverse environments.</title>
        <authorList>
            <person name="Zeng Y."/>
            <person name="Baumbach J."/>
            <person name="Barbosa E.G."/>
            <person name="Azevedo V."/>
            <person name="Zhang C."/>
            <person name="Koblizek M."/>
        </authorList>
    </citation>
    <scope>NUCLEOTIDE SEQUENCE [LARGE SCALE GENOMIC DNA]</scope>
    <source>
        <strain evidence="11 12">AP64</strain>
    </source>
</reference>
<keyword evidence="5" id="KW-0472">Membrane</keyword>
<dbReference type="KEGG" id="gph:GEMMAAP_08630"/>
<protein>
    <recommendedName>
        <fullName evidence="7">Outer membrane protein assembly factor BamA</fullName>
    </recommendedName>
</protein>
<dbReference type="STRING" id="1379270.GEMMAAP_08630"/>
<evidence type="ECO:0000256" key="4">
    <source>
        <dbReference type="ARBA" id="ARBA00022737"/>
    </source>
</evidence>
<organism evidence="11 12">
    <name type="scientific">Gemmatimonas phototrophica</name>
    <dbReference type="NCBI Taxonomy" id="1379270"/>
    <lineage>
        <taxon>Bacteria</taxon>
        <taxon>Pseudomonadati</taxon>
        <taxon>Gemmatimonadota</taxon>
        <taxon>Gemmatimonadia</taxon>
        <taxon>Gemmatimonadales</taxon>
        <taxon>Gemmatimonadaceae</taxon>
        <taxon>Gemmatimonas</taxon>
    </lineage>
</organism>
<dbReference type="InterPro" id="IPR000184">
    <property type="entry name" value="Bac_surfAg_D15"/>
</dbReference>
<dbReference type="Gene3D" id="2.40.160.50">
    <property type="entry name" value="membrane protein fhac: a member of the omp85/tpsb transporter family"/>
    <property type="match status" value="1"/>
</dbReference>
<keyword evidence="8" id="KW-0732">Signal</keyword>
<reference evidence="11 12" key="1">
    <citation type="journal article" date="2014" name="Proc. Natl. Acad. Sci. U.S.A.">
        <title>Functional type 2 photosynthetic reaction centers found in the rare bacterial phylum Gemmatimonadetes.</title>
        <authorList>
            <person name="Zeng Y."/>
            <person name="Feng F."/>
            <person name="Medova H."/>
            <person name="Dean J."/>
            <person name="Koblizek M."/>
        </authorList>
    </citation>
    <scope>NUCLEOTIDE SEQUENCE [LARGE SCALE GENOMIC DNA]</scope>
    <source>
        <strain evidence="11 12">AP64</strain>
    </source>
</reference>
<feature type="signal peptide" evidence="8">
    <location>
        <begin position="1"/>
        <end position="31"/>
    </location>
</feature>
<gene>
    <name evidence="11" type="ORF">GEMMAAP_08630</name>
</gene>
<evidence type="ECO:0000313" key="11">
    <source>
        <dbReference type="EMBL" id="AMW04884.1"/>
    </source>
</evidence>
<dbReference type="RefSeq" id="WP_026850855.1">
    <property type="nucleotide sequence ID" value="NZ_CP011454.1"/>
</dbReference>
<feature type="domain" description="POTRA" evidence="10">
    <location>
        <begin position="291"/>
        <end position="393"/>
    </location>
</feature>
<dbReference type="Gene3D" id="3.10.20.310">
    <property type="entry name" value="membrane protein fhac"/>
    <property type="match status" value="5"/>
</dbReference>
<dbReference type="InterPro" id="IPR039910">
    <property type="entry name" value="D15-like"/>
</dbReference>
<feature type="chain" id="PRO_5007506725" description="Outer membrane protein assembly factor BamA" evidence="8">
    <location>
        <begin position="32"/>
        <end position="828"/>
    </location>
</feature>
<keyword evidence="3" id="KW-0812">Transmembrane</keyword>
<evidence type="ECO:0000256" key="1">
    <source>
        <dbReference type="ARBA" id="ARBA00004370"/>
    </source>
</evidence>
<dbReference type="PANTHER" id="PTHR12815:SF18">
    <property type="entry name" value="SORTING AND ASSEMBLY MACHINERY COMPONENT 50 HOMOLOG"/>
    <property type="match status" value="1"/>
</dbReference>
<dbReference type="NCBIfam" id="TIGR03303">
    <property type="entry name" value="OM_YaeT"/>
    <property type="match status" value="1"/>
</dbReference>
<keyword evidence="4" id="KW-0677">Repeat</keyword>
<feature type="domain" description="POTRA" evidence="10">
    <location>
        <begin position="397"/>
        <end position="471"/>
    </location>
</feature>
<evidence type="ECO:0000259" key="9">
    <source>
        <dbReference type="Pfam" id="PF01103"/>
    </source>
</evidence>
<evidence type="ECO:0000313" key="12">
    <source>
        <dbReference type="Proteomes" id="UP000076404"/>
    </source>
</evidence>
<evidence type="ECO:0000256" key="8">
    <source>
        <dbReference type="SAM" id="SignalP"/>
    </source>
</evidence>
<evidence type="ECO:0000256" key="5">
    <source>
        <dbReference type="ARBA" id="ARBA00023136"/>
    </source>
</evidence>
<name>A0A143BKD1_9BACT</name>
<evidence type="ECO:0000256" key="6">
    <source>
        <dbReference type="ARBA" id="ARBA00023237"/>
    </source>
</evidence>
<dbReference type="InterPro" id="IPR023707">
    <property type="entry name" value="OM_assembly_BamA"/>
</dbReference>
<feature type="domain" description="Bacterial surface antigen (D15)" evidence="9">
    <location>
        <begin position="499"/>
        <end position="828"/>
    </location>
</feature>
<dbReference type="eggNOG" id="COG4775">
    <property type="taxonomic scope" value="Bacteria"/>
</dbReference>
<dbReference type="AlphaFoldDB" id="A0A143BKD1"/>
<evidence type="ECO:0000256" key="7">
    <source>
        <dbReference type="NCBIfam" id="TIGR03303"/>
    </source>
</evidence>
<keyword evidence="6" id="KW-0998">Cell outer membrane</keyword>
<evidence type="ECO:0000256" key="2">
    <source>
        <dbReference type="ARBA" id="ARBA00022452"/>
    </source>
</evidence>
<dbReference type="Pfam" id="PF01103">
    <property type="entry name" value="Omp85"/>
    <property type="match status" value="1"/>
</dbReference>
<dbReference type="PANTHER" id="PTHR12815">
    <property type="entry name" value="SORTING AND ASSEMBLY MACHINERY SAMM50 PROTEIN FAMILY MEMBER"/>
    <property type="match status" value="1"/>
</dbReference>
<dbReference type="GO" id="GO:0009279">
    <property type="term" value="C:cell outer membrane"/>
    <property type="evidence" value="ECO:0007669"/>
    <property type="project" value="UniProtKB-UniRule"/>
</dbReference>
<dbReference type="InterPro" id="IPR010827">
    <property type="entry name" value="BamA/TamA_POTRA"/>
</dbReference>
<dbReference type="GO" id="GO:0071709">
    <property type="term" value="P:membrane assembly"/>
    <property type="evidence" value="ECO:0007669"/>
    <property type="project" value="InterPro"/>
</dbReference>
<dbReference type="Pfam" id="PF07244">
    <property type="entry name" value="POTRA"/>
    <property type="match status" value="3"/>
</dbReference>
<evidence type="ECO:0000256" key="3">
    <source>
        <dbReference type="ARBA" id="ARBA00022692"/>
    </source>
</evidence>
<dbReference type="OrthoDB" id="9803054at2"/>
<keyword evidence="2" id="KW-1134">Transmembrane beta strand</keyword>
<dbReference type="Proteomes" id="UP000076404">
    <property type="component" value="Chromosome"/>
</dbReference>
<keyword evidence="12" id="KW-1185">Reference proteome</keyword>
<evidence type="ECO:0000259" key="10">
    <source>
        <dbReference type="Pfam" id="PF07244"/>
    </source>
</evidence>
<sequence>MLKRVPQNFARWAARLAVPAASALLSVASLAAPRPLAAQEVAGRCTTTDSIAVRGALRVNEARIRTEAGLTKGNPLNFPTLQRSLKALYNMGEFDDVQILCDLETVPGKVLTVVQVKERAILGDITVSGPKAISERSIKDKIDLLIGRGIDPLQVAKAKAKIDSVYEGAGYYLAQVTIDSTVMSDGRIALHYRIDEGRRLAISAIDILGNTSVREKSVVGAMKTKPEGFFFFRKGEYDDDKYVGDLGERIPALYARLGHVDARITKDTLVVDRTKGKGLVQITVDEGPQFRVGSFEIAGNRHFNTEDLKKFYPFDGNENKTLTQRAKGLVFRRPEAPEGVFNQEKWDAALEKVNGVYRDNGYLYASVRPVVERKFVGADSAPTANLRWEIDEKNPAIVNRIEIVGNDFTSDDCIRRQIFLVPGGPFNQQLLIRSYQSIGNMNFFEQPMPFPDYRPINEQGDVDIVFRVKEKRTGSVNFGASMGQGGVGFGGFIGLEQPNLFGLCKSGRLNWQYGRFFNDFTATYTDPALKGTRLSGALSAYRTQSRFIVGNLGQNIRTGSQFRLGLPTPWSYFSTVAVSYNGEAATFTSGQIAGSCSRNCFRSNVGLEYQYDTRVDMPFATQGSLRSVQMDFSGGPLGGTVNFQRLTTEMRGYALLGQFGGSNPGSQPIKLTMGMTARSGVLFGNSGPFFFQQQFAVGGVMFGQQLRGYPEFSITPQGFNPNTDQFRSDPASFGNAFMTMTGEIGLRFNQMFYFNVFADAGNNWASARQINPTRLFRSAGFGVSTVTPLGPLGLDMAYGFDRTTVNITSGRIVKDPRWQFHFRLGQLF</sequence>
<accession>A0A143BKD1</accession>
<dbReference type="EMBL" id="CP011454">
    <property type="protein sequence ID" value="AMW04884.1"/>
    <property type="molecule type" value="Genomic_DNA"/>
</dbReference>
<comment type="subcellular location">
    <subcellularLocation>
        <location evidence="1">Membrane</location>
    </subcellularLocation>
</comment>
<proteinExistence type="predicted"/>